<keyword evidence="10" id="KW-1185">Reference proteome</keyword>
<feature type="transmembrane region" description="Helical" evidence="7">
    <location>
        <begin position="264"/>
        <end position="289"/>
    </location>
</feature>
<dbReference type="Gene3D" id="1.10.3720.10">
    <property type="entry name" value="MetI-like"/>
    <property type="match status" value="1"/>
</dbReference>
<dbReference type="GO" id="GO:0055085">
    <property type="term" value="P:transmembrane transport"/>
    <property type="evidence" value="ECO:0007669"/>
    <property type="project" value="InterPro"/>
</dbReference>
<protein>
    <submittedName>
        <fullName evidence="9">ABC transporter permease</fullName>
    </submittedName>
</protein>
<keyword evidence="6 7" id="KW-0472">Membrane</keyword>
<dbReference type="OrthoDB" id="9783218at2"/>
<dbReference type="SUPFAM" id="SSF161098">
    <property type="entry name" value="MetI-like"/>
    <property type="match status" value="1"/>
</dbReference>
<feature type="transmembrane region" description="Helical" evidence="7">
    <location>
        <begin position="144"/>
        <end position="166"/>
    </location>
</feature>
<dbReference type="GO" id="GO:0005886">
    <property type="term" value="C:plasma membrane"/>
    <property type="evidence" value="ECO:0007669"/>
    <property type="project" value="UniProtKB-SubCell"/>
</dbReference>
<dbReference type="InterPro" id="IPR000515">
    <property type="entry name" value="MetI-like"/>
</dbReference>
<keyword evidence="2 7" id="KW-0813">Transport</keyword>
<dbReference type="InterPro" id="IPR035906">
    <property type="entry name" value="MetI-like_sf"/>
</dbReference>
<dbReference type="InterPro" id="IPR050366">
    <property type="entry name" value="BP-dependent_transpt_permease"/>
</dbReference>
<evidence type="ECO:0000256" key="2">
    <source>
        <dbReference type="ARBA" id="ARBA00022448"/>
    </source>
</evidence>
<evidence type="ECO:0000256" key="1">
    <source>
        <dbReference type="ARBA" id="ARBA00004651"/>
    </source>
</evidence>
<comment type="subcellular location">
    <subcellularLocation>
        <location evidence="1 7">Cell membrane</location>
        <topology evidence="1 7">Multi-pass membrane protein</topology>
    </subcellularLocation>
</comment>
<evidence type="ECO:0000313" key="9">
    <source>
        <dbReference type="EMBL" id="QDA60870.1"/>
    </source>
</evidence>
<evidence type="ECO:0000256" key="4">
    <source>
        <dbReference type="ARBA" id="ARBA00022692"/>
    </source>
</evidence>
<dbReference type="CDD" id="cd06261">
    <property type="entry name" value="TM_PBP2"/>
    <property type="match status" value="1"/>
</dbReference>
<dbReference type="PANTHER" id="PTHR43386">
    <property type="entry name" value="OLIGOPEPTIDE TRANSPORT SYSTEM PERMEASE PROTEIN APPC"/>
    <property type="match status" value="1"/>
</dbReference>
<organism evidence="9 10">
    <name type="scientific">Hymenobacter jejuensis</name>
    <dbReference type="NCBI Taxonomy" id="2502781"/>
    <lineage>
        <taxon>Bacteria</taxon>
        <taxon>Pseudomonadati</taxon>
        <taxon>Bacteroidota</taxon>
        <taxon>Cytophagia</taxon>
        <taxon>Cytophagales</taxon>
        <taxon>Hymenobacteraceae</taxon>
        <taxon>Hymenobacter</taxon>
    </lineage>
</organism>
<accession>A0A5B8A0N6</accession>
<proteinExistence type="inferred from homology"/>
<dbReference type="PROSITE" id="PS50928">
    <property type="entry name" value="ABC_TM1"/>
    <property type="match status" value="1"/>
</dbReference>
<dbReference type="AlphaFoldDB" id="A0A5B8A0N6"/>
<dbReference type="EMBL" id="CP040896">
    <property type="protein sequence ID" value="QDA60870.1"/>
    <property type="molecule type" value="Genomic_DNA"/>
</dbReference>
<keyword evidence="3" id="KW-1003">Cell membrane</keyword>
<evidence type="ECO:0000259" key="8">
    <source>
        <dbReference type="PROSITE" id="PS50928"/>
    </source>
</evidence>
<dbReference type="KEGG" id="hyj:FHG12_12485"/>
<comment type="similarity">
    <text evidence="7">Belongs to the binding-protein-dependent transport system permease family.</text>
</comment>
<feature type="transmembrane region" description="Helical" evidence="7">
    <location>
        <begin position="309"/>
        <end position="327"/>
    </location>
</feature>
<sequence length="348" mass="37767">MRRYWASLSGMQKLAWCWLLFVVIISFATSYLPIPYPPDVSDQQSISVAPSSLVRPGTDAPHWLGTDPLGRDVLSMLLFGARTTLLVSLPAALLATFLGIALGSMSGFWGDHTLKIAAPWWVSSALILPIILIAVGSIPPIGLFYKLLTIITLYTILYFILSRTPLATKRWALPTDSLFLGLVALLSSMPQLILVLALTAVLQPSLGSLLLILIGTSWTAPARLIRAELLRVRALPFMEAGLAAGLPTWRLLWRHALPNAWRPIWVGFPMSVAALVTLEATLSFLGIGLPPEVPSWGRTLATARLDTSAWWLVLFPGAALVLTVLALRQLGMNRAIKSPGLAQGNVTN</sequence>
<keyword evidence="4 7" id="KW-0812">Transmembrane</keyword>
<evidence type="ECO:0000256" key="5">
    <source>
        <dbReference type="ARBA" id="ARBA00022989"/>
    </source>
</evidence>
<gene>
    <name evidence="9" type="ORF">FHG12_12485</name>
</gene>
<keyword evidence="5 7" id="KW-1133">Transmembrane helix</keyword>
<evidence type="ECO:0000256" key="7">
    <source>
        <dbReference type="RuleBase" id="RU363032"/>
    </source>
</evidence>
<feature type="transmembrane region" description="Helical" evidence="7">
    <location>
        <begin position="85"/>
        <end position="108"/>
    </location>
</feature>
<evidence type="ECO:0000313" key="10">
    <source>
        <dbReference type="Proteomes" id="UP000305398"/>
    </source>
</evidence>
<feature type="domain" description="ABC transmembrane type-1" evidence="8">
    <location>
        <begin position="81"/>
        <end position="331"/>
    </location>
</feature>
<evidence type="ECO:0000256" key="6">
    <source>
        <dbReference type="ARBA" id="ARBA00023136"/>
    </source>
</evidence>
<dbReference type="Pfam" id="PF00528">
    <property type="entry name" value="BPD_transp_1"/>
    <property type="match status" value="1"/>
</dbReference>
<name>A0A5B8A0N6_9BACT</name>
<dbReference type="PANTHER" id="PTHR43386:SF1">
    <property type="entry name" value="D,D-DIPEPTIDE TRANSPORT SYSTEM PERMEASE PROTEIN DDPC-RELATED"/>
    <property type="match status" value="1"/>
</dbReference>
<evidence type="ECO:0000256" key="3">
    <source>
        <dbReference type="ARBA" id="ARBA00022475"/>
    </source>
</evidence>
<dbReference type="Proteomes" id="UP000305398">
    <property type="component" value="Chromosome"/>
</dbReference>
<reference evidence="9 10" key="1">
    <citation type="submission" date="2019-06" db="EMBL/GenBank/DDBJ databases">
        <authorList>
            <person name="Srinivasan S."/>
        </authorList>
    </citation>
    <scope>NUCLEOTIDE SEQUENCE [LARGE SCALE GENOMIC DNA]</scope>
    <source>
        <strain evidence="9 10">17J68-5</strain>
    </source>
</reference>
<feature type="transmembrane region" description="Helical" evidence="7">
    <location>
        <begin position="120"/>
        <end position="138"/>
    </location>
</feature>